<evidence type="ECO:0000256" key="1">
    <source>
        <dbReference type="SAM" id="MobiDB-lite"/>
    </source>
</evidence>
<name>A0A1I7Y071_9BILA</name>
<organism evidence="2 3">
    <name type="scientific">Steinernema glaseri</name>
    <dbReference type="NCBI Taxonomy" id="37863"/>
    <lineage>
        <taxon>Eukaryota</taxon>
        <taxon>Metazoa</taxon>
        <taxon>Ecdysozoa</taxon>
        <taxon>Nematoda</taxon>
        <taxon>Chromadorea</taxon>
        <taxon>Rhabditida</taxon>
        <taxon>Tylenchina</taxon>
        <taxon>Panagrolaimomorpha</taxon>
        <taxon>Strongyloidoidea</taxon>
        <taxon>Steinernematidae</taxon>
        <taxon>Steinernema</taxon>
    </lineage>
</organism>
<dbReference type="Proteomes" id="UP000095287">
    <property type="component" value="Unplaced"/>
</dbReference>
<sequence length="101" mass="10318">MANPDRQCAADQLRVSPVAARRLAGAVAPTGGDLGHAPGSVCRGAPVEQRSGRHRRDPVARPAGATACRGTARRPAGGPSGRHECAAAGGDQDRLHLARPE</sequence>
<feature type="compositionally biased region" description="Basic and acidic residues" evidence="1">
    <location>
        <begin position="81"/>
        <end position="101"/>
    </location>
</feature>
<dbReference type="AlphaFoldDB" id="A0A1I7Y071"/>
<reference evidence="3" key="1">
    <citation type="submission" date="2016-11" db="UniProtKB">
        <authorList>
            <consortium name="WormBaseParasite"/>
        </authorList>
    </citation>
    <scope>IDENTIFICATION</scope>
</reference>
<feature type="compositionally biased region" description="Low complexity" evidence="1">
    <location>
        <begin position="60"/>
        <end position="77"/>
    </location>
</feature>
<protein>
    <submittedName>
        <fullName evidence="3">HTH_Tnp_ISL3 domain-containing protein</fullName>
    </submittedName>
</protein>
<evidence type="ECO:0000313" key="2">
    <source>
        <dbReference type="Proteomes" id="UP000095287"/>
    </source>
</evidence>
<accession>A0A1I7Y071</accession>
<proteinExistence type="predicted"/>
<keyword evidence="2" id="KW-1185">Reference proteome</keyword>
<feature type="region of interest" description="Disordered" evidence="1">
    <location>
        <begin position="28"/>
        <end position="101"/>
    </location>
</feature>
<evidence type="ECO:0000313" key="3">
    <source>
        <dbReference type="WBParaSite" id="L893_g11254.t1"/>
    </source>
</evidence>
<dbReference type="WBParaSite" id="L893_g11254.t1">
    <property type="protein sequence ID" value="L893_g11254.t1"/>
    <property type="gene ID" value="L893_g11254"/>
</dbReference>